<dbReference type="Pfam" id="PF00090">
    <property type="entry name" value="TSP_1"/>
    <property type="match status" value="8"/>
</dbReference>
<proteinExistence type="predicted"/>
<dbReference type="Pfam" id="PF22195">
    <property type="entry name" value="TSP1_CFP_C"/>
    <property type="match status" value="1"/>
</dbReference>
<dbReference type="AlphaFoldDB" id="A0A8B6D3Y9"/>
<dbReference type="EMBL" id="UYJE01002727">
    <property type="protein sequence ID" value="VDI13130.1"/>
    <property type="molecule type" value="Genomic_DNA"/>
</dbReference>
<dbReference type="InterPro" id="IPR052065">
    <property type="entry name" value="Compl_asym_regulator"/>
</dbReference>
<dbReference type="FunFam" id="2.20.100.10:FF:000001">
    <property type="entry name" value="semaphorin-5A isoform X1"/>
    <property type="match status" value="5"/>
</dbReference>
<dbReference type="InterPro" id="IPR036055">
    <property type="entry name" value="LDL_receptor-like_sf"/>
</dbReference>
<evidence type="ECO:0000256" key="1">
    <source>
        <dbReference type="ARBA" id="ARBA00022536"/>
    </source>
</evidence>
<name>A0A8B6D3Y9_MYTGA</name>
<dbReference type="PANTHER" id="PTHR22906">
    <property type="entry name" value="PROPERDIN"/>
    <property type="match status" value="1"/>
</dbReference>
<evidence type="ECO:0000313" key="7">
    <source>
        <dbReference type="Proteomes" id="UP000596742"/>
    </source>
</evidence>
<evidence type="ECO:0000256" key="2">
    <source>
        <dbReference type="ARBA" id="ARBA00022737"/>
    </source>
</evidence>
<dbReference type="PROSITE" id="PS50092">
    <property type="entry name" value="TSP1"/>
    <property type="match status" value="9"/>
</dbReference>
<dbReference type="FunFam" id="2.20.100.10:FF:000007">
    <property type="entry name" value="Thrombospondin 1"/>
    <property type="match status" value="3"/>
</dbReference>
<feature type="non-terminal residue" evidence="6">
    <location>
        <position position="1"/>
    </location>
</feature>
<accession>A0A8B6D3Y9</accession>
<dbReference type="InterPro" id="IPR000884">
    <property type="entry name" value="TSP1_rpt"/>
</dbReference>
<evidence type="ECO:0000256" key="4">
    <source>
        <dbReference type="PROSITE-ProRule" id="PRU00124"/>
    </source>
</evidence>
<dbReference type="SMART" id="SM00209">
    <property type="entry name" value="TSP1"/>
    <property type="match status" value="9"/>
</dbReference>
<sequence length="1079" mass="115269">DGNWGSWGSYGSCSVTCATGDQTKTRSCNNPTPAHNGNQCSGSGTSSKTCTMVACPVNGNWASWTTWTSCSLSCGSGISSRSRACSNPAPANNGLDCSGSGSEIDGRDFMCSVDACPVNACPIDGLQWFGSTNIFRYNWIAFDFLDLILIHIIDGVWGSWASWGRLQWFCAWGTCSVTCASGTHDRSRTCTDPAPAHNGANCVGSGTATQTCTLTPCPSNISLLNNRFILLPFEKKVDGAWTTWNSWGTCTVTCGGGTQDRTRSCTNPAPQYNGAACASNGLETQSCNTQVCIIDGTWGQWQSWGVCSVTCGGGRQSRMRVCDDPRPANGGLPCSGSSSEYGYCNIQACPTAAYGAYVQTCPTGWFSCQHGSVSCIDEAFKCDCEEDCEDGSDESTSYASCDPYILATCPSGADRYWIILETILLHRINVLNKCAVRGTWLFRTFCHHDMSTVKRAFYSTVKRFSVHYEESHVLAMEYYTVTYYPPYRRAQICVVGVEDSTTVSIKLSSCSNCGSVTYNGATYNKGNTLTLRLDRYDAIQLQSTGDLTGAHITANKKISVFSGNRKTKTGSGGSQDHLVEHLTPVDTWGKRFATVPTPMRTVGDYFKIIASEDSTSVTYKCNKNNAITTGSVSLSKAGDFQQLLIGSGKYCYFVADKAILLVQTVLSQQRSSEPSDPAMLIIPPVEQYAADYTFATPKYSKGSYDNYFMFVVDSSQKSGLRLDGSAFPSNTVYHNIPDTNLVGAYITVTEGSHTVRHTSVISVFGGFLYGRAHAETYGFTTGMRMAGINTVCVPSTTVVGDGIDNDCDGLIDEEICTTANQNNDDDGDGVSDEDCATPAPINGAWTDWASWGSCSVSCNPSASGTYTRIRTCTNPAPKYDGTQCVGVTSQSSSCSPTIYCPIDGNWGSWGSYGSCSVTCATGDQTKTRSCNNPTPAHNGNQCSGSGTSSKTCTMVACPVDVDVNGNWGTWASWDSCSVTCASGTQNRQRQCDQPAPQHNGQDCGGSNTDTKSCTQIACPIDGNWGSWASWGSCSVTCASGTETRQRQCDSPAAQHNGQDCSGSGTDTQTCTKVACPIDG</sequence>
<dbReference type="Proteomes" id="UP000596742">
    <property type="component" value="Unassembled WGS sequence"/>
</dbReference>
<dbReference type="Gene3D" id="4.10.400.10">
    <property type="entry name" value="Low-density Lipoprotein Receptor"/>
    <property type="match status" value="1"/>
</dbReference>
<comment type="caution">
    <text evidence="6">The sequence shown here is derived from an EMBL/GenBank/DDBJ whole genome shotgun (WGS) entry which is preliminary data.</text>
</comment>
<keyword evidence="7" id="KW-1185">Reference proteome</keyword>
<dbReference type="InterPro" id="IPR002172">
    <property type="entry name" value="LDrepeatLR_classA_rpt"/>
</dbReference>
<evidence type="ECO:0000313" key="6">
    <source>
        <dbReference type="EMBL" id="VDI13130.1"/>
    </source>
</evidence>
<dbReference type="Pfam" id="PF17517">
    <property type="entry name" value="IgGFc_binding"/>
    <property type="match status" value="1"/>
</dbReference>
<keyword evidence="3" id="KW-1015">Disulfide bond</keyword>
<dbReference type="InterPro" id="IPR035234">
    <property type="entry name" value="IgGFc-bd_N"/>
</dbReference>
<dbReference type="SUPFAM" id="SSF57424">
    <property type="entry name" value="LDL receptor-like module"/>
    <property type="match status" value="1"/>
</dbReference>
<keyword evidence="2" id="KW-0677">Repeat</keyword>
<keyword evidence="1" id="KW-0245">EGF-like domain</keyword>
<feature type="non-terminal residue" evidence="6">
    <location>
        <position position="1079"/>
    </location>
</feature>
<dbReference type="SMART" id="SM00192">
    <property type="entry name" value="LDLa"/>
    <property type="match status" value="1"/>
</dbReference>
<dbReference type="PROSITE" id="PS50068">
    <property type="entry name" value="LDLRA_2"/>
    <property type="match status" value="1"/>
</dbReference>
<dbReference type="InterPro" id="IPR054019">
    <property type="entry name" value="CFP_TSR_C"/>
</dbReference>
<comment type="caution">
    <text evidence="4">Lacks conserved residue(s) required for the propagation of feature annotation.</text>
</comment>
<dbReference type="OrthoDB" id="6236007at2759"/>
<evidence type="ECO:0000256" key="3">
    <source>
        <dbReference type="ARBA" id="ARBA00023157"/>
    </source>
</evidence>
<dbReference type="PRINTS" id="PR01705">
    <property type="entry name" value="TSP1REPEAT"/>
</dbReference>
<organism evidence="6 7">
    <name type="scientific">Mytilus galloprovincialis</name>
    <name type="common">Mediterranean mussel</name>
    <dbReference type="NCBI Taxonomy" id="29158"/>
    <lineage>
        <taxon>Eukaryota</taxon>
        <taxon>Metazoa</taxon>
        <taxon>Spiralia</taxon>
        <taxon>Lophotrochozoa</taxon>
        <taxon>Mollusca</taxon>
        <taxon>Bivalvia</taxon>
        <taxon>Autobranchia</taxon>
        <taxon>Pteriomorphia</taxon>
        <taxon>Mytilida</taxon>
        <taxon>Mytiloidea</taxon>
        <taxon>Mytilidae</taxon>
        <taxon>Mytilinae</taxon>
        <taxon>Mytilus</taxon>
    </lineage>
</organism>
<reference evidence="6" key="1">
    <citation type="submission" date="2018-11" db="EMBL/GenBank/DDBJ databases">
        <authorList>
            <person name="Alioto T."/>
            <person name="Alioto T."/>
        </authorList>
    </citation>
    <scope>NUCLEOTIDE SEQUENCE</scope>
</reference>
<evidence type="ECO:0000259" key="5">
    <source>
        <dbReference type="Pfam" id="PF17517"/>
    </source>
</evidence>
<dbReference type="CDD" id="cd00112">
    <property type="entry name" value="LDLa"/>
    <property type="match status" value="1"/>
</dbReference>
<dbReference type="InterPro" id="IPR036383">
    <property type="entry name" value="TSP1_rpt_sf"/>
</dbReference>
<dbReference type="Gene3D" id="2.20.100.10">
    <property type="entry name" value="Thrombospondin type-1 (TSP1) repeat"/>
    <property type="match status" value="9"/>
</dbReference>
<dbReference type="Pfam" id="PF00057">
    <property type="entry name" value="Ldl_recept_a"/>
    <property type="match status" value="1"/>
</dbReference>
<dbReference type="SUPFAM" id="SSF82895">
    <property type="entry name" value="TSP-1 type 1 repeat"/>
    <property type="match status" value="9"/>
</dbReference>
<gene>
    <name evidence="6" type="ORF">MGAL_10B057175</name>
</gene>
<protein>
    <recommendedName>
        <fullName evidence="5">IgGFc-binding protein N-terminal domain-containing protein</fullName>
    </recommendedName>
</protein>
<feature type="domain" description="IgGFc-binding protein N-terminal" evidence="5">
    <location>
        <begin position="472"/>
        <end position="763"/>
    </location>
</feature>
<dbReference type="PANTHER" id="PTHR22906:SF21">
    <property type="entry name" value="SEMA DOMAIN-CONTAINING PROTEIN"/>
    <property type="match status" value="1"/>
</dbReference>